<reference evidence="1" key="1">
    <citation type="submission" date="2016-07" db="EMBL/GenBank/DDBJ databases">
        <title>De novo transcriptome assembly of four accessions of the metal hyperaccumulator plant Noccaea caerulescens.</title>
        <authorList>
            <person name="Blande D."/>
            <person name="Halimaa P."/>
            <person name="Tervahauta A.I."/>
            <person name="Aarts M.G."/>
            <person name="Karenlampi S.O."/>
        </authorList>
    </citation>
    <scope>NUCLEOTIDE SEQUENCE</scope>
</reference>
<dbReference type="AlphaFoldDB" id="A0A1J3EI84"/>
<proteinExistence type="predicted"/>
<evidence type="ECO:0000313" key="1">
    <source>
        <dbReference type="EMBL" id="JAU31817.1"/>
    </source>
</evidence>
<dbReference type="EMBL" id="GEVL01001903">
    <property type="protein sequence ID" value="JAU75438.1"/>
    <property type="molecule type" value="Transcribed_RNA"/>
</dbReference>
<name>A0A1J3EI84_NOCCA</name>
<evidence type="ECO:0000313" key="2">
    <source>
        <dbReference type="EMBL" id="JAU75438.1"/>
    </source>
</evidence>
<gene>
    <name evidence="1" type="ORF">LC_TR165_c0_g1_i1_g.502</name>
    <name evidence="2" type="ORF">LE_TR13684_c0_g1_i1_g.44075</name>
</gene>
<accession>A0A1J3EI84</accession>
<dbReference type="EMBL" id="GEVK01021015">
    <property type="protein sequence ID" value="JAU31817.1"/>
    <property type="molecule type" value="Transcribed_RNA"/>
</dbReference>
<protein>
    <submittedName>
        <fullName evidence="1">Uncharacterized protein</fullName>
    </submittedName>
</protein>
<sequence>MEICISLEERKLNPQVLNQVHHHVHNYRCFEIAKDEAIDWCERKHHLVKNHSATCFLKGSEREAQVKVTD</sequence>
<organism evidence="1">
    <name type="scientific">Noccaea caerulescens</name>
    <name type="common">Alpine penny-cress</name>
    <name type="synonym">Thlaspi caerulescens</name>
    <dbReference type="NCBI Taxonomy" id="107243"/>
    <lineage>
        <taxon>Eukaryota</taxon>
        <taxon>Viridiplantae</taxon>
        <taxon>Streptophyta</taxon>
        <taxon>Embryophyta</taxon>
        <taxon>Tracheophyta</taxon>
        <taxon>Spermatophyta</taxon>
        <taxon>Magnoliopsida</taxon>
        <taxon>eudicotyledons</taxon>
        <taxon>Gunneridae</taxon>
        <taxon>Pentapetalae</taxon>
        <taxon>rosids</taxon>
        <taxon>malvids</taxon>
        <taxon>Brassicales</taxon>
        <taxon>Brassicaceae</taxon>
        <taxon>Coluteocarpeae</taxon>
        <taxon>Noccaea</taxon>
    </lineage>
</organism>